<evidence type="ECO:0000313" key="1">
    <source>
        <dbReference type="EMBL" id="MFC5286334.1"/>
    </source>
</evidence>
<evidence type="ECO:0000313" key="2">
    <source>
        <dbReference type="Proteomes" id="UP001596157"/>
    </source>
</evidence>
<dbReference type="EMBL" id="JBHSKF010000002">
    <property type="protein sequence ID" value="MFC5286334.1"/>
    <property type="molecule type" value="Genomic_DNA"/>
</dbReference>
<gene>
    <name evidence="1" type="ORF">ACFPM7_04665</name>
</gene>
<proteinExistence type="predicted"/>
<dbReference type="RefSeq" id="WP_378244176.1">
    <property type="nucleotide sequence ID" value="NZ_JBHSKF010000002.1"/>
</dbReference>
<name>A0ABW0EKB6_9PSEU</name>
<organism evidence="1 2">
    <name type="scientific">Actinokineospora guangxiensis</name>
    <dbReference type="NCBI Taxonomy" id="1490288"/>
    <lineage>
        <taxon>Bacteria</taxon>
        <taxon>Bacillati</taxon>
        <taxon>Actinomycetota</taxon>
        <taxon>Actinomycetes</taxon>
        <taxon>Pseudonocardiales</taxon>
        <taxon>Pseudonocardiaceae</taxon>
        <taxon>Actinokineospora</taxon>
    </lineage>
</organism>
<keyword evidence="2" id="KW-1185">Reference proteome</keyword>
<protein>
    <recommendedName>
        <fullName evidence="3">Transcriptional regulator</fullName>
    </recommendedName>
</protein>
<accession>A0ABW0EKB6</accession>
<sequence>MTAMAGGSAVRRLKTDDRAADVITVALAALPARGRRIAMRRLALALANQQRTGDTTVVRHFLESLSLTARMVRTPGYAEANASRPHCEADLDVGDVIARLEAHDRDPGT</sequence>
<dbReference type="Proteomes" id="UP001596157">
    <property type="component" value="Unassembled WGS sequence"/>
</dbReference>
<comment type="caution">
    <text evidence="1">The sequence shown here is derived from an EMBL/GenBank/DDBJ whole genome shotgun (WGS) entry which is preliminary data.</text>
</comment>
<reference evidence="2" key="1">
    <citation type="journal article" date="2019" name="Int. J. Syst. Evol. Microbiol.">
        <title>The Global Catalogue of Microorganisms (GCM) 10K type strain sequencing project: providing services to taxonomists for standard genome sequencing and annotation.</title>
        <authorList>
            <consortium name="The Broad Institute Genomics Platform"/>
            <consortium name="The Broad Institute Genome Sequencing Center for Infectious Disease"/>
            <person name="Wu L."/>
            <person name="Ma J."/>
        </authorList>
    </citation>
    <scope>NUCLEOTIDE SEQUENCE [LARGE SCALE GENOMIC DNA]</scope>
    <source>
        <strain evidence="2">CCUG 59778</strain>
    </source>
</reference>
<evidence type="ECO:0008006" key="3">
    <source>
        <dbReference type="Google" id="ProtNLM"/>
    </source>
</evidence>